<evidence type="ECO:0000256" key="6">
    <source>
        <dbReference type="SAM" id="Phobius"/>
    </source>
</evidence>
<feature type="transmembrane region" description="Helical" evidence="6">
    <location>
        <begin position="99"/>
        <end position="118"/>
    </location>
</feature>
<dbReference type="PROSITE" id="PS00211">
    <property type="entry name" value="ABC_TRANSPORTER_1"/>
    <property type="match status" value="1"/>
</dbReference>
<comment type="similarity">
    <text evidence="1">Belongs to the ABC transporter superfamily.</text>
</comment>
<keyword evidence="9" id="KW-1185">Reference proteome</keyword>
<keyword evidence="2" id="KW-0813">Transport</keyword>
<proteinExistence type="inferred from homology"/>
<evidence type="ECO:0000256" key="1">
    <source>
        <dbReference type="ARBA" id="ARBA00005417"/>
    </source>
</evidence>
<feature type="region of interest" description="Disordered" evidence="5">
    <location>
        <begin position="396"/>
        <end position="425"/>
    </location>
</feature>
<dbReference type="GO" id="GO:0042626">
    <property type="term" value="F:ATPase-coupled transmembrane transporter activity"/>
    <property type="evidence" value="ECO:0007669"/>
    <property type="project" value="TreeGrafter"/>
</dbReference>
<dbReference type="InterPro" id="IPR027417">
    <property type="entry name" value="P-loop_NTPase"/>
</dbReference>
<dbReference type="GO" id="GO:0016887">
    <property type="term" value="F:ATP hydrolysis activity"/>
    <property type="evidence" value="ECO:0007669"/>
    <property type="project" value="InterPro"/>
</dbReference>
<name>A0AA38CPS4_9MICO</name>
<evidence type="ECO:0000259" key="7">
    <source>
        <dbReference type="PROSITE" id="PS50893"/>
    </source>
</evidence>
<dbReference type="SMART" id="SM00382">
    <property type="entry name" value="AAA"/>
    <property type="match status" value="2"/>
</dbReference>
<keyword evidence="4" id="KW-0067">ATP-binding</keyword>
<reference evidence="8" key="2">
    <citation type="submission" date="2023-02" db="EMBL/GenBank/DDBJ databases">
        <authorList>
            <person name="Sun Q."/>
            <person name="Mori K."/>
        </authorList>
    </citation>
    <scope>NUCLEOTIDE SEQUENCE</scope>
    <source>
        <strain evidence="8">NBRC 112290</strain>
    </source>
</reference>
<keyword evidence="6" id="KW-0472">Membrane</keyword>
<evidence type="ECO:0000256" key="4">
    <source>
        <dbReference type="ARBA" id="ARBA00022840"/>
    </source>
</evidence>
<dbReference type="SUPFAM" id="SSF52540">
    <property type="entry name" value="P-loop containing nucleoside triphosphate hydrolases"/>
    <property type="match status" value="2"/>
</dbReference>
<dbReference type="PANTHER" id="PTHR43553">
    <property type="entry name" value="HEAVY METAL TRANSPORTER"/>
    <property type="match status" value="1"/>
</dbReference>
<evidence type="ECO:0000256" key="3">
    <source>
        <dbReference type="ARBA" id="ARBA00022741"/>
    </source>
</evidence>
<comment type="caution">
    <text evidence="8">The sequence shown here is derived from an EMBL/GenBank/DDBJ whole genome shotgun (WGS) entry which is preliminary data.</text>
</comment>
<dbReference type="EMBL" id="BSUM01000001">
    <property type="protein sequence ID" value="GMA31928.1"/>
    <property type="molecule type" value="Genomic_DNA"/>
</dbReference>
<feature type="domain" description="ABC transporter" evidence="7">
    <location>
        <begin position="429"/>
        <end position="651"/>
    </location>
</feature>
<dbReference type="Pfam" id="PF00005">
    <property type="entry name" value="ABC_tran"/>
    <property type="match status" value="2"/>
</dbReference>
<dbReference type="InterPro" id="IPR003593">
    <property type="entry name" value="AAA+_ATPase"/>
</dbReference>
<dbReference type="Proteomes" id="UP001157161">
    <property type="component" value="Unassembled WGS sequence"/>
</dbReference>
<evidence type="ECO:0000256" key="5">
    <source>
        <dbReference type="SAM" id="MobiDB-lite"/>
    </source>
</evidence>
<keyword evidence="6" id="KW-0812">Transmembrane</keyword>
<dbReference type="InterPro" id="IPR017871">
    <property type="entry name" value="ABC_transporter-like_CS"/>
</dbReference>
<protein>
    <recommendedName>
        <fullName evidence="7">ABC transporter domain-containing protein</fullName>
    </recommendedName>
</protein>
<feature type="compositionally biased region" description="Pro residues" evidence="5">
    <location>
        <begin position="407"/>
        <end position="420"/>
    </location>
</feature>
<keyword evidence="6" id="KW-1133">Transmembrane helix</keyword>
<evidence type="ECO:0000313" key="8">
    <source>
        <dbReference type="EMBL" id="GMA31928.1"/>
    </source>
</evidence>
<accession>A0AA38CPS4</accession>
<gene>
    <name evidence="8" type="ORF">GCM10025875_19200</name>
</gene>
<sequence>MRAAALLALAFVLLRLLYQGLFRGLDRGGVVLADLPSWRLPHPIDHVVLLGPVTSQGIQAAIVSALPVAGIILGFGVLNAVVDLSAACARASRGGPLRSVAQALVIAWATFPGLVGSVTDVRRARRLRGERGAASLLVPVMERTVERAVALGASMEVRGFASVRSSSGVASPHPSPAVHLHGVTLGHDDAWHLRADLTLARGGLVLLTGPTGGGKSTLLRALSGLHTAVDGGSLAGRAHVLGLPRDLPPHATASLVGVVAQHPRRSFVAETVAAEIAFASAVQGADDAEVAARVARAATGLGITDLLGAACAHLSAGQSHLVAIAAAVAHDPVLLLVDEPLADLDLASRTRVVAALRDLAAGGTTVVVAEHRTDALREVADVVLRVEEGDGGARVVREGAGGAPADAPSPPAPSTTPAPRSPTTHPLVLHVADLTLAVGGRTLLTGGALDVAAGEIVAVGGDVGSGKTTLLNRLALSGRATPGTIEVGGVAVAALRRRARLRALALVPDASDDLLFRLTVAEECARADRRAGADGGATLTRFLAFAGVAPGVADRHPRDLSVGQRRLLVLAVQLAAAPRVLAVDEPSRGLDPVAAAAVREALRAAAEAGAAVVIATHDAAFLDLADRVLVLADGRLEADAGRARPEAEVAP</sequence>
<dbReference type="PROSITE" id="PS50893">
    <property type="entry name" value="ABC_TRANSPORTER_2"/>
    <property type="match status" value="2"/>
</dbReference>
<dbReference type="CDD" id="cd03225">
    <property type="entry name" value="ABC_cobalt_CbiO_domain1"/>
    <property type="match status" value="1"/>
</dbReference>
<dbReference type="Gene3D" id="3.40.50.300">
    <property type="entry name" value="P-loop containing nucleotide triphosphate hydrolases"/>
    <property type="match status" value="2"/>
</dbReference>
<dbReference type="AlphaFoldDB" id="A0AA38CPS4"/>
<evidence type="ECO:0000256" key="2">
    <source>
        <dbReference type="ARBA" id="ARBA00022448"/>
    </source>
</evidence>
<feature type="transmembrane region" description="Helical" evidence="6">
    <location>
        <begin position="56"/>
        <end position="78"/>
    </location>
</feature>
<evidence type="ECO:0000313" key="9">
    <source>
        <dbReference type="Proteomes" id="UP001157161"/>
    </source>
</evidence>
<feature type="domain" description="ABC transporter" evidence="7">
    <location>
        <begin position="178"/>
        <end position="413"/>
    </location>
</feature>
<dbReference type="GO" id="GO:0005524">
    <property type="term" value="F:ATP binding"/>
    <property type="evidence" value="ECO:0007669"/>
    <property type="project" value="UniProtKB-KW"/>
</dbReference>
<dbReference type="PANTHER" id="PTHR43553:SF24">
    <property type="entry name" value="ENERGY-COUPLING FACTOR TRANSPORTER ATP-BINDING PROTEIN ECFA1"/>
    <property type="match status" value="1"/>
</dbReference>
<dbReference type="GO" id="GO:0043190">
    <property type="term" value="C:ATP-binding cassette (ABC) transporter complex"/>
    <property type="evidence" value="ECO:0007669"/>
    <property type="project" value="TreeGrafter"/>
</dbReference>
<dbReference type="InterPro" id="IPR003439">
    <property type="entry name" value="ABC_transporter-like_ATP-bd"/>
</dbReference>
<dbReference type="InterPro" id="IPR015856">
    <property type="entry name" value="ABC_transpr_CbiO/EcfA_su"/>
</dbReference>
<keyword evidence="3" id="KW-0547">Nucleotide-binding</keyword>
<reference evidence="8" key="1">
    <citation type="journal article" date="2014" name="Int. J. Syst. Evol. Microbiol.">
        <title>Complete genome sequence of Corynebacterium casei LMG S-19264T (=DSM 44701T), isolated from a smear-ripened cheese.</title>
        <authorList>
            <consortium name="US DOE Joint Genome Institute (JGI-PGF)"/>
            <person name="Walter F."/>
            <person name="Albersmeier A."/>
            <person name="Kalinowski J."/>
            <person name="Ruckert C."/>
        </authorList>
    </citation>
    <scope>NUCLEOTIDE SEQUENCE</scope>
    <source>
        <strain evidence="8">NBRC 112290</strain>
    </source>
</reference>
<dbReference type="InterPro" id="IPR050095">
    <property type="entry name" value="ECF_ABC_transporter_ATP-bd"/>
</dbReference>
<organism evidence="8 9">
    <name type="scientific">Litorihabitans aurantiacus</name>
    <dbReference type="NCBI Taxonomy" id="1930061"/>
    <lineage>
        <taxon>Bacteria</taxon>
        <taxon>Bacillati</taxon>
        <taxon>Actinomycetota</taxon>
        <taxon>Actinomycetes</taxon>
        <taxon>Micrococcales</taxon>
        <taxon>Beutenbergiaceae</taxon>
        <taxon>Litorihabitans</taxon>
    </lineage>
</organism>